<keyword evidence="2 6" id="KW-0812">Transmembrane</keyword>
<evidence type="ECO:0000256" key="5">
    <source>
        <dbReference type="ARBA" id="ARBA00038359"/>
    </source>
</evidence>
<accession>A0AAN7UPI0</accession>
<keyword evidence="3 6" id="KW-1133">Transmembrane helix</keyword>
<keyword evidence="9" id="KW-1185">Reference proteome</keyword>
<evidence type="ECO:0000256" key="6">
    <source>
        <dbReference type="SAM" id="Phobius"/>
    </source>
</evidence>
<evidence type="ECO:0000256" key="1">
    <source>
        <dbReference type="ARBA" id="ARBA00004141"/>
    </source>
</evidence>
<dbReference type="EMBL" id="JAWHQM010000015">
    <property type="protein sequence ID" value="KAK5630286.1"/>
    <property type="molecule type" value="Genomic_DNA"/>
</dbReference>
<reference evidence="8 9" key="1">
    <citation type="submission" date="2023-10" db="EMBL/GenBank/DDBJ databases">
        <title>Draft genome sequence of Xylaria bambusicola isolate GMP-LS, the root and basal stem rot pathogen of sugarcane in Indonesia.</title>
        <authorList>
            <person name="Selvaraj P."/>
            <person name="Muralishankar V."/>
            <person name="Muruganantham S."/>
            <person name="Sp S."/>
            <person name="Haryani S."/>
            <person name="Lau K.J.X."/>
            <person name="Naqvi N.I."/>
        </authorList>
    </citation>
    <scope>NUCLEOTIDE SEQUENCE [LARGE SCALE GENOMIC DNA]</scope>
    <source>
        <strain evidence="8">GMP-LS</strain>
    </source>
</reference>
<sequence>MEAEPWVLLSLGTFFVVLRLYARWSKVGIRNLDWDDYLMLVFLLGFAGDVALAYTVGALFDGLTNSYMTDAERAALSPESSEYEKRQWGSKIQVAGWSLYVFDLWCIKFSFAVLFSRLTTVRLTWISNNRAGVPHLRMRIRIAYLLLIVTYLFVTIGLLVSCQPFHHFWQINPNPGVLCQPTNSPFYVLAALISDVATDLYLGSIPLSLLWGVQIPLRKKIILLGLFGGSIFIIVAGLIRGVVILTAGSEGAVTGSQWANRETFVAAIIGNLPASQPLLRAWASKVGLSGIFSRSDPTKGQSHPLSSMDNAKDRRVAPVTYYNGTAWASDERIVEDTSGDSIDRFENGSKKIVVTHDLTVKSEYLNGK</sequence>
<feature type="transmembrane region" description="Helical" evidence="6">
    <location>
        <begin position="37"/>
        <end position="60"/>
    </location>
</feature>
<dbReference type="PANTHER" id="PTHR33048">
    <property type="entry name" value="PTH11-LIKE INTEGRAL MEMBRANE PROTEIN (AFU_ORTHOLOGUE AFUA_5G11245)"/>
    <property type="match status" value="1"/>
</dbReference>
<name>A0AAN7UPI0_9PEZI</name>
<dbReference type="InterPro" id="IPR049326">
    <property type="entry name" value="Rhodopsin_dom_fungi"/>
</dbReference>
<gene>
    <name evidence="8" type="ORF">RRF57_006001</name>
</gene>
<dbReference type="AlphaFoldDB" id="A0AAN7UPI0"/>
<evidence type="ECO:0000313" key="9">
    <source>
        <dbReference type="Proteomes" id="UP001305414"/>
    </source>
</evidence>
<dbReference type="Proteomes" id="UP001305414">
    <property type="component" value="Unassembled WGS sequence"/>
</dbReference>
<comment type="subcellular location">
    <subcellularLocation>
        <location evidence="1">Membrane</location>
        <topology evidence="1">Multi-pass membrane protein</topology>
    </subcellularLocation>
</comment>
<dbReference type="PANTHER" id="PTHR33048:SF2">
    <property type="entry name" value="SRPK"/>
    <property type="match status" value="1"/>
</dbReference>
<feature type="transmembrane region" description="Helical" evidence="6">
    <location>
        <begin position="186"/>
        <end position="209"/>
    </location>
</feature>
<comment type="similarity">
    <text evidence="5">Belongs to the SAT4 family.</text>
</comment>
<evidence type="ECO:0000256" key="3">
    <source>
        <dbReference type="ARBA" id="ARBA00022989"/>
    </source>
</evidence>
<organism evidence="8 9">
    <name type="scientific">Xylaria bambusicola</name>
    <dbReference type="NCBI Taxonomy" id="326684"/>
    <lineage>
        <taxon>Eukaryota</taxon>
        <taxon>Fungi</taxon>
        <taxon>Dikarya</taxon>
        <taxon>Ascomycota</taxon>
        <taxon>Pezizomycotina</taxon>
        <taxon>Sordariomycetes</taxon>
        <taxon>Xylariomycetidae</taxon>
        <taxon>Xylariales</taxon>
        <taxon>Xylariaceae</taxon>
        <taxon>Xylaria</taxon>
    </lineage>
</organism>
<feature type="transmembrane region" description="Helical" evidence="6">
    <location>
        <begin position="221"/>
        <end position="239"/>
    </location>
</feature>
<proteinExistence type="inferred from homology"/>
<dbReference type="Pfam" id="PF20684">
    <property type="entry name" value="Fung_rhodopsin"/>
    <property type="match status" value="1"/>
</dbReference>
<comment type="caution">
    <text evidence="8">The sequence shown here is derived from an EMBL/GenBank/DDBJ whole genome shotgun (WGS) entry which is preliminary data.</text>
</comment>
<feature type="domain" description="Rhodopsin" evidence="7">
    <location>
        <begin position="18"/>
        <end position="280"/>
    </location>
</feature>
<feature type="transmembrane region" description="Helical" evidence="6">
    <location>
        <begin position="6"/>
        <end position="25"/>
    </location>
</feature>
<dbReference type="InterPro" id="IPR052337">
    <property type="entry name" value="SAT4-like"/>
</dbReference>
<evidence type="ECO:0000256" key="2">
    <source>
        <dbReference type="ARBA" id="ARBA00022692"/>
    </source>
</evidence>
<feature type="transmembrane region" description="Helical" evidence="6">
    <location>
        <begin position="97"/>
        <end position="121"/>
    </location>
</feature>
<protein>
    <recommendedName>
        <fullName evidence="7">Rhodopsin domain-containing protein</fullName>
    </recommendedName>
</protein>
<evidence type="ECO:0000313" key="8">
    <source>
        <dbReference type="EMBL" id="KAK5630286.1"/>
    </source>
</evidence>
<keyword evidence="4 6" id="KW-0472">Membrane</keyword>
<evidence type="ECO:0000259" key="7">
    <source>
        <dbReference type="Pfam" id="PF20684"/>
    </source>
</evidence>
<dbReference type="GO" id="GO:0016020">
    <property type="term" value="C:membrane"/>
    <property type="evidence" value="ECO:0007669"/>
    <property type="project" value="UniProtKB-SubCell"/>
</dbReference>
<feature type="transmembrane region" description="Helical" evidence="6">
    <location>
        <begin position="142"/>
        <end position="166"/>
    </location>
</feature>
<evidence type="ECO:0000256" key="4">
    <source>
        <dbReference type="ARBA" id="ARBA00023136"/>
    </source>
</evidence>